<keyword evidence="11 13" id="KW-0234">DNA repair</keyword>
<comment type="similarity">
    <text evidence="2 13">Belongs to the DNA polymerase type-C family. DnaE2 subfamily.</text>
</comment>
<dbReference type="CDD" id="cd07434">
    <property type="entry name" value="PHP_PolIIIA_DnaE2"/>
    <property type="match status" value="1"/>
</dbReference>
<dbReference type="InterPro" id="IPR023073">
    <property type="entry name" value="DnaE2"/>
</dbReference>
<dbReference type="Pfam" id="PF14579">
    <property type="entry name" value="HHH_6"/>
    <property type="match status" value="1"/>
</dbReference>
<comment type="catalytic activity">
    <reaction evidence="12 13">
        <text>DNA(n) + a 2'-deoxyribonucleoside 5'-triphosphate = DNA(n+1) + diphosphate</text>
        <dbReference type="Rhea" id="RHEA:22508"/>
        <dbReference type="Rhea" id="RHEA-COMP:17339"/>
        <dbReference type="Rhea" id="RHEA-COMP:17340"/>
        <dbReference type="ChEBI" id="CHEBI:33019"/>
        <dbReference type="ChEBI" id="CHEBI:61560"/>
        <dbReference type="ChEBI" id="CHEBI:173112"/>
        <dbReference type="EC" id="2.7.7.7"/>
    </reaction>
</comment>
<dbReference type="Gene3D" id="3.20.20.140">
    <property type="entry name" value="Metal-dependent hydrolases"/>
    <property type="match status" value="1"/>
</dbReference>
<evidence type="ECO:0000256" key="13">
    <source>
        <dbReference type="HAMAP-Rule" id="MF_01902"/>
    </source>
</evidence>
<dbReference type="InterPro" id="IPR040982">
    <property type="entry name" value="DNA_pol3_finger"/>
</dbReference>
<dbReference type="Proteomes" id="UP000269692">
    <property type="component" value="Unassembled WGS sequence"/>
</dbReference>
<organism evidence="15 16">
    <name type="scientific">Xanthobacter tagetidis</name>
    <dbReference type="NCBI Taxonomy" id="60216"/>
    <lineage>
        <taxon>Bacteria</taxon>
        <taxon>Pseudomonadati</taxon>
        <taxon>Pseudomonadota</taxon>
        <taxon>Alphaproteobacteria</taxon>
        <taxon>Hyphomicrobiales</taxon>
        <taxon>Xanthobacteraceae</taxon>
        <taxon>Xanthobacter</taxon>
    </lineage>
</organism>
<evidence type="ECO:0000256" key="3">
    <source>
        <dbReference type="ARBA" id="ARBA00012417"/>
    </source>
</evidence>
<dbReference type="InterPro" id="IPR004365">
    <property type="entry name" value="NA-bd_OB_tRNA"/>
</dbReference>
<dbReference type="NCBIfam" id="NF004225">
    <property type="entry name" value="PRK05672.1"/>
    <property type="match status" value="1"/>
</dbReference>
<evidence type="ECO:0000256" key="7">
    <source>
        <dbReference type="ARBA" id="ARBA00022695"/>
    </source>
</evidence>
<evidence type="ECO:0000256" key="10">
    <source>
        <dbReference type="ARBA" id="ARBA00022932"/>
    </source>
</evidence>
<dbReference type="EC" id="2.7.7.7" evidence="3 13"/>
<keyword evidence="5 13" id="KW-0963">Cytoplasm</keyword>
<dbReference type="AlphaFoldDB" id="A0A3L7A274"/>
<name>A0A3L7A274_9HYPH</name>
<protein>
    <recommendedName>
        <fullName evidence="4 13">Error-prone DNA polymerase</fullName>
        <ecNumber evidence="3 13">2.7.7.7</ecNumber>
    </recommendedName>
</protein>
<evidence type="ECO:0000256" key="8">
    <source>
        <dbReference type="ARBA" id="ARBA00022705"/>
    </source>
</evidence>
<feature type="domain" description="Polymerase/histidinol phosphatase N-terminal" evidence="14">
    <location>
        <begin position="12"/>
        <end position="118"/>
    </location>
</feature>
<dbReference type="SMART" id="SM00481">
    <property type="entry name" value="POLIIIAc"/>
    <property type="match status" value="1"/>
</dbReference>
<evidence type="ECO:0000256" key="4">
    <source>
        <dbReference type="ARBA" id="ARBA00017273"/>
    </source>
</evidence>
<dbReference type="InterPro" id="IPR011708">
    <property type="entry name" value="DNA_pol3_alpha_NTPase_dom"/>
</dbReference>
<dbReference type="GO" id="GO:0005737">
    <property type="term" value="C:cytoplasm"/>
    <property type="evidence" value="ECO:0007669"/>
    <property type="project" value="UniProtKB-SubCell"/>
</dbReference>
<dbReference type="Gene3D" id="1.10.150.870">
    <property type="match status" value="1"/>
</dbReference>
<evidence type="ECO:0000256" key="12">
    <source>
        <dbReference type="ARBA" id="ARBA00049244"/>
    </source>
</evidence>
<dbReference type="InterPro" id="IPR029460">
    <property type="entry name" value="DNAPol_HHH"/>
</dbReference>
<dbReference type="InterPro" id="IPR003141">
    <property type="entry name" value="Pol/His_phosphatase_N"/>
</dbReference>
<keyword evidence="9 13" id="KW-0227">DNA damage</keyword>
<evidence type="ECO:0000256" key="2">
    <source>
        <dbReference type="ARBA" id="ARBA00007391"/>
    </source>
</evidence>
<keyword evidence="8 13" id="KW-0235">DNA replication</keyword>
<evidence type="ECO:0000256" key="9">
    <source>
        <dbReference type="ARBA" id="ARBA00022763"/>
    </source>
</evidence>
<reference evidence="15 16" key="1">
    <citation type="submission" date="2018-10" db="EMBL/GenBank/DDBJ databases">
        <title>Xanthobacter tagetidis genome sequencing and assembly.</title>
        <authorList>
            <person name="Maclea K.S."/>
            <person name="Goen A.E."/>
            <person name="Fatima S.A."/>
        </authorList>
    </citation>
    <scope>NUCLEOTIDE SEQUENCE [LARGE SCALE GENOMIC DNA]</scope>
    <source>
        <strain evidence="15 16">ATCC 700314</strain>
    </source>
</reference>
<dbReference type="GO" id="GO:0008408">
    <property type="term" value="F:3'-5' exonuclease activity"/>
    <property type="evidence" value="ECO:0007669"/>
    <property type="project" value="InterPro"/>
</dbReference>
<dbReference type="RefSeq" id="WP_121624879.1">
    <property type="nucleotide sequence ID" value="NZ_JACIIW010000003.1"/>
</dbReference>
<dbReference type="GO" id="GO:0003887">
    <property type="term" value="F:DNA-directed DNA polymerase activity"/>
    <property type="evidence" value="ECO:0007669"/>
    <property type="project" value="UniProtKB-UniRule"/>
</dbReference>
<dbReference type="PANTHER" id="PTHR32294">
    <property type="entry name" value="DNA POLYMERASE III SUBUNIT ALPHA"/>
    <property type="match status" value="1"/>
</dbReference>
<keyword evidence="16" id="KW-1185">Reference proteome</keyword>
<gene>
    <name evidence="15" type="primary">dnaE</name>
    <name evidence="13" type="synonym">dnaE2</name>
    <name evidence="15" type="ORF">D9R14_18755</name>
</gene>
<dbReference type="NCBIfam" id="TIGR00594">
    <property type="entry name" value="polc"/>
    <property type="match status" value="1"/>
</dbReference>
<dbReference type="OrthoDB" id="9803237at2"/>
<dbReference type="GO" id="GO:0003676">
    <property type="term" value="F:nucleic acid binding"/>
    <property type="evidence" value="ECO:0007669"/>
    <property type="project" value="InterPro"/>
</dbReference>
<dbReference type="GO" id="GO:0006281">
    <property type="term" value="P:DNA repair"/>
    <property type="evidence" value="ECO:0007669"/>
    <property type="project" value="UniProtKB-UniRule"/>
</dbReference>
<dbReference type="PANTHER" id="PTHR32294:SF4">
    <property type="entry name" value="ERROR-PRONE DNA POLYMERASE"/>
    <property type="match status" value="1"/>
</dbReference>
<dbReference type="HAMAP" id="MF_01902">
    <property type="entry name" value="DNApol_error_prone"/>
    <property type="match status" value="1"/>
</dbReference>
<evidence type="ECO:0000256" key="6">
    <source>
        <dbReference type="ARBA" id="ARBA00022679"/>
    </source>
</evidence>
<evidence type="ECO:0000256" key="1">
    <source>
        <dbReference type="ARBA" id="ARBA00004496"/>
    </source>
</evidence>
<proteinExistence type="inferred from homology"/>
<keyword evidence="10 13" id="KW-0239">DNA-directed DNA polymerase</keyword>
<evidence type="ECO:0000259" key="14">
    <source>
        <dbReference type="SMART" id="SM00481"/>
    </source>
</evidence>
<dbReference type="CDD" id="cd04485">
    <property type="entry name" value="DnaE_OBF"/>
    <property type="match status" value="1"/>
</dbReference>
<keyword evidence="6 13" id="KW-0808">Transferase</keyword>
<dbReference type="Pfam" id="PF17657">
    <property type="entry name" value="DNA_pol3_finger"/>
    <property type="match status" value="1"/>
</dbReference>
<comment type="subcellular location">
    <subcellularLocation>
        <location evidence="1 13">Cytoplasm</location>
    </subcellularLocation>
</comment>
<sequence>MSAGISDAPSYAELAAASHFSFLRGASAPTDLVATALALGHAGLGIADRNTVAGVVRAFAALRAFREGAAPVRRVRLGSSPGEMEVEPALPVGPSHAELCRRAHGFKLAVGARLAFADGTPDIVAYPRHRAGWGALCRLLTTGNRRARKGECDLALDDLLGAAQGLLLVVRPDRDLAPLAGLLPRLAEAAPGAVWLGAALHLRGDDRRRLAALKAEAEAARVPLLALNDVLYAAPEDRDLQDVVTCVREGVAIAQAGRRLQANAERHLKAPGEMARLFRDAPQALNETGRLLAQVDFCLSELKYDYPDEPVPEGWCAQDWLAAETWRGAAKHYPKGVPDKVAGLLKAELALIAKLDYARYFLTILDIVRFAEGAGILCQGRGSAANSAVCFVLGITAVDPAENDVLFARFISEERREPPDIDVDFEHERREEVIQYIYGKYGRHRAGIAATVISYRPRSAIRDVGKALGLTEDITARIASTQWGSYGEAIPDTHIAQAGLDPANPMIRRAVAFATRLLGAPRHLSQHVGGFILTRGRLDETVPIGNAAMADRTFIEWDKDDIDTLGLLKVDVLALGMLTCIRKAFDLLEEHEGRAVGLADLPGEDPEVYDMLCRGDSIGVFQVESRAQMNMLPRLKPRTFYDLVIQVAIVRPGPIQGDMVHPYLRRRSGKEKVEFPAPAPAHGPADELHQVLHKTMGVPLFQEQAMRLAMVAARFSDVEANALRRAMATFRNLGTIHQFESLMVGRMVARGYTEDFARRCFEQIKGFGSYGFPESHAASFAKLVYVSAFIKCHHPAVFACALLNSQPMGFYAPAQIVRDAREHGVRVRPVDVAHSRWDSTLERDADGALALRLGLRQIDGFQEAWAGRIAAARAGQAGRGEHQAAPRDGAARLERFARRAELPARALALLAEADAFRSLSLDRRAASWVVRGLPDDAPLPLFAAADARETGAEAAAALPAMSLGEHVVEDYRSARLSLKAHPMALLRPLYDRETVLTCEGTSALRDGDFARTAGVVLVRQRPGNGKAIFITLEDETGVTNVVLWARTFERFRREVMGARLLLVEGVVQKSEEGVVHLMARRLTDRSADLAYLGAPRPPVIETARADEFRRPQYPRARHPREVRILPKSRDFH</sequence>
<dbReference type="GO" id="GO:0006260">
    <property type="term" value="P:DNA replication"/>
    <property type="evidence" value="ECO:0007669"/>
    <property type="project" value="UniProtKB-KW"/>
</dbReference>
<dbReference type="InterPro" id="IPR004805">
    <property type="entry name" value="DnaE2/DnaE/PolC"/>
</dbReference>
<comment type="caution">
    <text evidence="15">The sequence shown here is derived from an EMBL/GenBank/DDBJ whole genome shotgun (WGS) entry which is preliminary data.</text>
</comment>
<dbReference type="Pfam" id="PF01336">
    <property type="entry name" value="tRNA_anti-codon"/>
    <property type="match status" value="1"/>
</dbReference>
<evidence type="ECO:0000313" key="16">
    <source>
        <dbReference type="Proteomes" id="UP000269692"/>
    </source>
</evidence>
<keyword evidence="7 13" id="KW-0548">Nucleotidyltransferase</keyword>
<dbReference type="Pfam" id="PF07733">
    <property type="entry name" value="DNA_pol3_alpha"/>
    <property type="match status" value="1"/>
</dbReference>
<accession>A0A3L7A274</accession>
<evidence type="ECO:0000256" key="11">
    <source>
        <dbReference type="ARBA" id="ARBA00023204"/>
    </source>
</evidence>
<comment type="function">
    <text evidence="13">DNA polymerase involved in damage-induced mutagenesis and translesion synthesis (TLS). It is not the major replicative DNA polymerase.</text>
</comment>
<evidence type="ECO:0000313" key="15">
    <source>
        <dbReference type="EMBL" id="RLP74406.1"/>
    </source>
</evidence>
<dbReference type="EMBL" id="RCTF01000019">
    <property type="protein sequence ID" value="RLP74406.1"/>
    <property type="molecule type" value="Genomic_DNA"/>
</dbReference>
<evidence type="ECO:0000256" key="5">
    <source>
        <dbReference type="ARBA" id="ARBA00022490"/>
    </source>
</evidence>